<dbReference type="InterPro" id="IPR011519">
    <property type="entry name" value="UnbV_ASPIC"/>
</dbReference>
<dbReference type="InterPro" id="IPR027039">
    <property type="entry name" value="Crtac1"/>
</dbReference>
<dbReference type="PROSITE" id="PS51257">
    <property type="entry name" value="PROKAR_LIPOPROTEIN"/>
    <property type="match status" value="1"/>
</dbReference>
<protein>
    <submittedName>
        <fullName evidence="3">VCBS repeat-containing protein</fullName>
    </submittedName>
</protein>
<comment type="caution">
    <text evidence="3">The sequence shown here is derived from an EMBL/GenBank/DDBJ whole genome shotgun (WGS) entry which is preliminary data.</text>
</comment>
<dbReference type="Gene3D" id="2.130.10.130">
    <property type="entry name" value="Integrin alpha, N-terminal"/>
    <property type="match status" value="4"/>
</dbReference>
<dbReference type="Pfam" id="PF13517">
    <property type="entry name" value="FG-GAP_3"/>
    <property type="match status" value="6"/>
</dbReference>
<dbReference type="AlphaFoldDB" id="A0AAE3QRS9"/>
<dbReference type="InterPro" id="IPR013517">
    <property type="entry name" value="FG-GAP"/>
</dbReference>
<accession>A0AAE3QRS9</accession>
<dbReference type="Proteomes" id="UP001241110">
    <property type="component" value="Unassembled WGS sequence"/>
</dbReference>
<feature type="domain" description="ASPIC/UnbV" evidence="2">
    <location>
        <begin position="536"/>
        <end position="603"/>
    </location>
</feature>
<evidence type="ECO:0000259" key="2">
    <source>
        <dbReference type="Pfam" id="PF07593"/>
    </source>
</evidence>
<proteinExistence type="predicted"/>
<evidence type="ECO:0000256" key="1">
    <source>
        <dbReference type="ARBA" id="ARBA00022729"/>
    </source>
</evidence>
<dbReference type="SUPFAM" id="SSF69318">
    <property type="entry name" value="Integrin alpha N-terminal domain"/>
    <property type="match status" value="3"/>
</dbReference>
<dbReference type="EMBL" id="JASJOS010000007">
    <property type="protein sequence ID" value="MDJ1482330.1"/>
    <property type="molecule type" value="Genomic_DNA"/>
</dbReference>
<dbReference type="Pfam" id="PF07593">
    <property type="entry name" value="UnbV_ASPIC"/>
    <property type="match status" value="1"/>
</dbReference>
<gene>
    <name evidence="3" type="ORF">QNI16_17625</name>
</gene>
<dbReference type="PANTHER" id="PTHR16026">
    <property type="entry name" value="CARTILAGE ACIDIC PROTEIN 1"/>
    <property type="match status" value="1"/>
</dbReference>
<evidence type="ECO:0000313" key="3">
    <source>
        <dbReference type="EMBL" id="MDJ1482330.1"/>
    </source>
</evidence>
<evidence type="ECO:0000313" key="4">
    <source>
        <dbReference type="Proteomes" id="UP001241110"/>
    </source>
</evidence>
<dbReference type="InterPro" id="IPR028994">
    <property type="entry name" value="Integrin_alpha_N"/>
</dbReference>
<sequence length="1185" mass="132688">MNLTRICIWILCMAGLLGCNSPNKEPLFTLLPSDHTGITFNNQIMESDTFNALRFEYIYNGGGVGVGDINNDGLQDIFFAGNMVSSKLYLNKGDFHFEDITEKAHINTSSWCTGVAMIDLNQDGLLDIYVSTIHPDKDKKVPNLFFLNKGIDAQGNVTFDEVASQIGLADSSYSTQAAFLDYDRDGDLDMYLLTNSSHENYDRNQAVGQHTDGTGKSVDKFFRNEGSGANGLPNFKDISKKSGIQTEGWGLGIVVNDINRDGYPDIYCANDFLSNDHLWINNCNGTFSNQAKKAFKHTEHNGMGMDIADINNDGLNDIVVMDMMPEDNLRQKTMFSTIGYDRFFLNRRQNYQNQHIRNVLQLNNGNGTFSDIGYLAGIYATDWSWSSLLADFDNDGYRDLLVTNGYRKDITDLDFVSYSREASLFGTDEARIKNAIKAVKGLEGVKKPNCIFHNNGDLTFTNLASEWGLDQPSYSNGAAYADFDNDGDLDLVMNNIDEEAFVYRNNVVQLQKETSKANKNHFLRIHLQGEKPNTLGLGAKVWVYYNGKIQYTEHEIQRGYKSTIEDYEHFGMGKATKVDSLVVVWQSGNRQHLGPLSTDQVITLQEKNAQKQSVKSSITQSILFEETHSITYKHQETDFPDFKYGQALLSHKHSQQGPSIAVGDVNGDDLDDFIIGGSANDHATIFLQTTDHQFKQQSLPNKTSEDTGILLFDADNDGDNDLYCVSGSSEFGKEIYLYQDRFYRNNGKGIFTLDSTALPKTESSGSCVVACDYDKDGDLDLFVGGRVMPTQYPITPLSYLLQNDGKGHFSNNTQKLCPELEKAGMITSALWTDYDNDGWTDLMVTGEFMPITFFHNKQGKQFEKSELPNSGGWWNSITGGDFDNDGDIDYVAGNLGKNSLFQASEKYPVCVYAKDFDQNGTMDPILCRYINGKEYISHPRETLTDQIVSFRKTLTSYALYGKSTFTELFDSEKLKDALILKATTFSSAYLENQGKGHFLMRPLPIQAQFSPIFGLVTDDVNNDGNLDILAVGNDYSRETLSGWMDAGTGLYLQGDGKGNFTPAKITETGFQVDGDAKALTQIVVSTNKRLVIATQNQDSVKVFEHPQNKDATHSYIRLNPTDTKAELRWANGKKRLEEFYYGSGYLSQTTRTLIVPNGVTEVVIFDQKRQSRKEVFQSQITQRSR</sequence>
<organism evidence="3 4">
    <name type="scientific">Xanthocytophaga flava</name>
    <dbReference type="NCBI Taxonomy" id="3048013"/>
    <lineage>
        <taxon>Bacteria</taxon>
        <taxon>Pseudomonadati</taxon>
        <taxon>Bacteroidota</taxon>
        <taxon>Cytophagia</taxon>
        <taxon>Cytophagales</taxon>
        <taxon>Rhodocytophagaceae</taxon>
        <taxon>Xanthocytophaga</taxon>
    </lineage>
</organism>
<name>A0AAE3QRS9_9BACT</name>
<keyword evidence="1" id="KW-0732">Signal</keyword>
<dbReference type="PANTHER" id="PTHR16026:SF0">
    <property type="entry name" value="CARTILAGE ACIDIC PROTEIN 1"/>
    <property type="match status" value="1"/>
</dbReference>
<reference evidence="3" key="1">
    <citation type="submission" date="2023-05" db="EMBL/GenBank/DDBJ databases">
        <authorList>
            <person name="Zhang X."/>
        </authorList>
    </citation>
    <scope>NUCLEOTIDE SEQUENCE</scope>
    <source>
        <strain evidence="3">YF14B1</strain>
    </source>
</reference>
<dbReference type="RefSeq" id="WP_313981301.1">
    <property type="nucleotide sequence ID" value="NZ_JASJOS010000007.1"/>
</dbReference>